<feature type="domain" description="DUF402" evidence="2">
    <location>
        <begin position="47"/>
        <end position="173"/>
    </location>
</feature>
<accession>A0A8J3CHP3</accession>
<dbReference type="InterPro" id="IPR035930">
    <property type="entry name" value="FomD-like_sf"/>
</dbReference>
<evidence type="ECO:0000313" key="3">
    <source>
        <dbReference type="EMBL" id="GGM71038.1"/>
    </source>
</evidence>
<name>A0A8J3CHP3_9PSEU</name>
<dbReference type="Proteomes" id="UP000637578">
    <property type="component" value="Unassembled WGS sequence"/>
</dbReference>
<evidence type="ECO:0000259" key="2">
    <source>
        <dbReference type="Pfam" id="PF04167"/>
    </source>
</evidence>
<protein>
    <recommendedName>
        <fullName evidence="2">DUF402 domain-containing protein</fullName>
    </recommendedName>
</protein>
<keyword evidence="4" id="KW-1185">Reference proteome</keyword>
<proteinExistence type="predicted"/>
<evidence type="ECO:0000313" key="4">
    <source>
        <dbReference type="Proteomes" id="UP000637578"/>
    </source>
</evidence>
<reference evidence="3" key="1">
    <citation type="journal article" date="2014" name="Int. J. Syst. Evol. Microbiol.">
        <title>Complete genome sequence of Corynebacterium casei LMG S-19264T (=DSM 44701T), isolated from a smear-ripened cheese.</title>
        <authorList>
            <consortium name="US DOE Joint Genome Institute (JGI-PGF)"/>
            <person name="Walter F."/>
            <person name="Albersmeier A."/>
            <person name="Kalinowski J."/>
            <person name="Ruckert C."/>
        </authorList>
    </citation>
    <scope>NUCLEOTIDE SEQUENCE</scope>
    <source>
        <strain evidence="3">CGMCC 4.5737</strain>
    </source>
</reference>
<evidence type="ECO:0000256" key="1">
    <source>
        <dbReference type="SAM" id="MobiDB-lite"/>
    </source>
</evidence>
<feature type="region of interest" description="Disordered" evidence="1">
    <location>
        <begin position="1"/>
        <end position="23"/>
    </location>
</feature>
<dbReference type="Gene3D" id="2.40.380.10">
    <property type="entry name" value="FomD-like"/>
    <property type="match status" value="1"/>
</dbReference>
<reference evidence="3" key="2">
    <citation type="submission" date="2020-09" db="EMBL/GenBank/DDBJ databases">
        <authorList>
            <person name="Sun Q."/>
            <person name="Zhou Y."/>
        </authorList>
    </citation>
    <scope>NUCLEOTIDE SEQUENCE</scope>
    <source>
        <strain evidence="3">CGMCC 4.5737</strain>
    </source>
</reference>
<comment type="caution">
    <text evidence="3">The sequence shown here is derived from an EMBL/GenBank/DDBJ whole genome shotgun (WGS) entry which is preliminary data.</text>
</comment>
<dbReference type="InterPro" id="IPR014465">
    <property type="entry name" value="UCP012622"/>
</dbReference>
<dbReference type="InterPro" id="IPR007295">
    <property type="entry name" value="DUF402"/>
</dbReference>
<sequence>MTLSAADNTAADQETGTAEDMTSHIHPPKVEVFDVAAMTNVDPKGFVRRVDEYRVEPFGLYMARRVVDHPRMDYVESWLLPNLGLRVTDWRWLPGHERDQDYYLDVVDVAVEGDRWTTTDYYLDIVVRHRKDLTVVDTDELLAALTAGLLDAGYAQRALERAYRTVEGITRHAYDLPAWLAEHGVVLRWRNQRRRG</sequence>
<dbReference type="EMBL" id="BMMK01000026">
    <property type="protein sequence ID" value="GGM71038.1"/>
    <property type="molecule type" value="Genomic_DNA"/>
</dbReference>
<dbReference type="PIRSF" id="PIRSF012622">
    <property type="entry name" value="UCP012622"/>
    <property type="match status" value="1"/>
</dbReference>
<dbReference type="SUPFAM" id="SSF159234">
    <property type="entry name" value="FomD-like"/>
    <property type="match status" value="1"/>
</dbReference>
<gene>
    <name evidence="3" type="ORF">GCM10012275_46870</name>
</gene>
<organism evidence="3 4">
    <name type="scientific">Longimycelium tulufanense</name>
    <dbReference type="NCBI Taxonomy" id="907463"/>
    <lineage>
        <taxon>Bacteria</taxon>
        <taxon>Bacillati</taxon>
        <taxon>Actinomycetota</taxon>
        <taxon>Actinomycetes</taxon>
        <taxon>Pseudonocardiales</taxon>
        <taxon>Pseudonocardiaceae</taxon>
        <taxon>Longimycelium</taxon>
    </lineage>
</organism>
<feature type="compositionally biased region" description="Polar residues" evidence="1">
    <location>
        <begin position="1"/>
        <end position="16"/>
    </location>
</feature>
<dbReference type="Pfam" id="PF04167">
    <property type="entry name" value="DUF402"/>
    <property type="match status" value="1"/>
</dbReference>
<dbReference type="AlphaFoldDB" id="A0A8J3CHP3"/>